<dbReference type="Proteomes" id="UP000299102">
    <property type="component" value="Unassembled WGS sequence"/>
</dbReference>
<accession>A0A4C1XPI5</accession>
<proteinExistence type="predicted"/>
<sequence length="113" mass="13106">MRLVKRLRSKDNIKNQIVRCRVCDPGRDRGKKSFGGHQRLVYWLKVDLSFTGIKVKNTLKSPYWNLIIDPLLRKLGELGVYEQGFADRVLLVFAKPSTLSVEDFNRALVELLF</sequence>
<dbReference type="OrthoDB" id="7382669at2759"/>
<keyword evidence="2" id="KW-1185">Reference proteome</keyword>
<protein>
    <submittedName>
        <fullName evidence="1">Uncharacterized protein</fullName>
    </submittedName>
</protein>
<gene>
    <name evidence="1" type="ORF">EVAR_49205_1</name>
</gene>
<name>A0A4C1XPI5_EUMVA</name>
<dbReference type="EMBL" id="BGZK01000913">
    <property type="protein sequence ID" value="GBP64912.1"/>
    <property type="molecule type" value="Genomic_DNA"/>
</dbReference>
<organism evidence="1 2">
    <name type="scientific">Eumeta variegata</name>
    <name type="common">Bagworm moth</name>
    <name type="synonym">Eumeta japonica</name>
    <dbReference type="NCBI Taxonomy" id="151549"/>
    <lineage>
        <taxon>Eukaryota</taxon>
        <taxon>Metazoa</taxon>
        <taxon>Ecdysozoa</taxon>
        <taxon>Arthropoda</taxon>
        <taxon>Hexapoda</taxon>
        <taxon>Insecta</taxon>
        <taxon>Pterygota</taxon>
        <taxon>Neoptera</taxon>
        <taxon>Endopterygota</taxon>
        <taxon>Lepidoptera</taxon>
        <taxon>Glossata</taxon>
        <taxon>Ditrysia</taxon>
        <taxon>Tineoidea</taxon>
        <taxon>Psychidae</taxon>
        <taxon>Oiketicinae</taxon>
        <taxon>Eumeta</taxon>
    </lineage>
</organism>
<evidence type="ECO:0000313" key="1">
    <source>
        <dbReference type="EMBL" id="GBP64912.1"/>
    </source>
</evidence>
<dbReference type="AlphaFoldDB" id="A0A4C1XPI5"/>
<reference evidence="1 2" key="1">
    <citation type="journal article" date="2019" name="Commun. Biol.">
        <title>The bagworm genome reveals a unique fibroin gene that provides high tensile strength.</title>
        <authorList>
            <person name="Kono N."/>
            <person name="Nakamura H."/>
            <person name="Ohtoshi R."/>
            <person name="Tomita M."/>
            <person name="Numata K."/>
            <person name="Arakawa K."/>
        </authorList>
    </citation>
    <scope>NUCLEOTIDE SEQUENCE [LARGE SCALE GENOMIC DNA]</scope>
</reference>
<comment type="caution">
    <text evidence="1">The sequence shown here is derived from an EMBL/GenBank/DDBJ whole genome shotgun (WGS) entry which is preliminary data.</text>
</comment>
<evidence type="ECO:0000313" key="2">
    <source>
        <dbReference type="Proteomes" id="UP000299102"/>
    </source>
</evidence>